<proteinExistence type="predicted"/>
<feature type="compositionally biased region" description="Basic and acidic residues" evidence="1">
    <location>
        <begin position="80"/>
        <end position="102"/>
    </location>
</feature>
<feature type="region of interest" description="Disordered" evidence="1">
    <location>
        <begin position="1"/>
        <end position="102"/>
    </location>
</feature>
<feature type="compositionally biased region" description="Basic and acidic residues" evidence="1">
    <location>
        <begin position="52"/>
        <end position="69"/>
    </location>
</feature>
<sequence>MKNPWKKDEQPAEKTQDSPTSGESVGSHATAQEEKTHLPKGYTPPKGRPTPKRRDVEMAKGVIRGKEPTDPATARQKRKELKESMSKGEWKDYKRKEREETRARRMEMQEAMDRGDERYLLPRDKGPERAFTRDWVDARRMLNNAVMPTAFVLLIIMLIGNAMPQVATIASGIAMIMILLFAIEGFINGRKVNKEVRARFPGTTAAGWGLGFYAYSRSTQPRRWRTPRPRVEIGDSI</sequence>
<keyword evidence="2" id="KW-0812">Transmembrane</keyword>
<evidence type="ECO:0000313" key="4">
    <source>
        <dbReference type="Proteomes" id="UP000221653"/>
    </source>
</evidence>
<organism evidence="3 4">
    <name type="scientific">Corynebacterium renale</name>
    <dbReference type="NCBI Taxonomy" id="1724"/>
    <lineage>
        <taxon>Bacteria</taxon>
        <taxon>Bacillati</taxon>
        <taxon>Actinomycetota</taxon>
        <taxon>Actinomycetes</taxon>
        <taxon>Mycobacteriales</taxon>
        <taxon>Corynebacteriaceae</taxon>
        <taxon>Corynebacterium</taxon>
    </lineage>
</organism>
<accession>A0A2A9DNP8</accession>
<dbReference type="AlphaFoldDB" id="A0A2A9DNP8"/>
<dbReference type="STRING" id="1724.GCA_001044175_01234"/>
<feature type="transmembrane region" description="Helical" evidence="2">
    <location>
        <begin position="141"/>
        <end position="160"/>
    </location>
</feature>
<comment type="caution">
    <text evidence="3">The sequence shown here is derived from an EMBL/GenBank/DDBJ whole genome shotgun (WGS) entry which is preliminary data.</text>
</comment>
<name>A0A2A9DNP8_9CORY</name>
<protein>
    <recommendedName>
        <fullName evidence="5">DUF3043 family protein</fullName>
    </recommendedName>
</protein>
<dbReference type="RefSeq" id="WP_053072638.1">
    <property type="nucleotide sequence ID" value="NZ_LDYE01000003.1"/>
</dbReference>
<evidence type="ECO:0000256" key="1">
    <source>
        <dbReference type="SAM" id="MobiDB-lite"/>
    </source>
</evidence>
<dbReference type="OrthoDB" id="5194448at2"/>
<dbReference type="EMBL" id="PDJF01000001">
    <property type="protein sequence ID" value="PFG28367.1"/>
    <property type="molecule type" value="Genomic_DNA"/>
</dbReference>
<keyword evidence="4" id="KW-1185">Reference proteome</keyword>
<evidence type="ECO:0000256" key="2">
    <source>
        <dbReference type="SAM" id="Phobius"/>
    </source>
</evidence>
<feature type="compositionally biased region" description="Basic and acidic residues" evidence="1">
    <location>
        <begin position="1"/>
        <end position="16"/>
    </location>
</feature>
<feature type="compositionally biased region" description="Polar residues" evidence="1">
    <location>
        <begin position="17"/>
        <end position="30"/>
    </location>
</feature>
<evidence type="ECO:0000313" key="3">
    <source>
        <dbReference type="EMBL" id="PFG28367.1"/>
    </source>
</evidence>
<keyword evidence="2" id="KW-1133">Transmembrane helix</keyword>
<gene>
    <name evidence="3" type="ORF">ATK06_1477</name>
</gene>
<feature type="transmembrane region" description="Helical" evidence="2">
    <location>
        <begin position="166"/>
        <end position="187"/>
    </location>
</feature>
<dbReference type="InterPro" id="IPR021403">
    <property type="entry name" value="DUF3043"/>
</dbReference>
<reference evidence="3 4" key="1">
    <citation type="submission" date="2017-10" db="EMBL/GenBank/DDBJ databases">
        <title>Sequencing the genomes of 1000 actinobacteria strains.</title>
        <authorList>
            <person name="Klenk H.-P."/>
        </authorList>
    </citation>
    <scope>NUCLEOTIDE SEQUENCE [LARGE SCALE GENOMIC DNA]</scope>
    <source>
        <strain evidence="3 4">DSM 20688</strain>
    </source>
</reference>
<dbReference type="Pfam" id="PF11241">
    <property type="entry name" value="DUF3043"/>
    <property type="match status" value="1"/>
</dbReference>
<dbReference type="Proteomes" id="UP000221653">
    <property type="component" value="Unassembled WGS sequence"/>
</dbReference>
<evidence type="ECO:0008006" key="5">
    <source>
        <dbReference type="Google" id="ProtNLM"/>
    </source>
</evidence>
<keyword evidence="2" id="KW-0472">Membrane</keyword>